<evidence type="ECO:0000313" key="2">
    <source>
        <dbReference type="Proteomes" id="UP000177507"/>
    </source>
</evidence>
<protein>
    <recommendedName>
        <fullName evidence="3">DUF458 domain-containing protein</fullName>
    </recommendedName>
</protein>
<evidence type="ECO:0008006" key="3">
    <source>
        <dbReference type="Google" id="ProtNLM"/>
    </source>
</evidence>
<dbReference type="Proteomes" id="UP000177507">
    <property type="component" value="Unassembled WGS sequence"/>
</dbReference>
<name>A0A1F8EX74_9BACT</name>
<dbReference type="AlphaFoldDB" id="A0A1F8EX74"/>
<proteinExistence type="predicted"/>
<organism evidence="1 2">
    <name type="scientific">Candidatus Yanofskybacteria bacterium RIFCSPHIGHO2_01_FULL_44_17</name>
    <dbReference type="NCBI Taxonomy" id="1802668"/>
    <lineage>
        <taxon>Bacteria</taxon>
        <taxon>Candidatus Yanofskyibacteriota</taxon>
    </lineage>
</organism>
<gene>
    <name evidence="1" type="ORF">A2831_01360</name>
</gene>
<accession>A0A1F8EX74</accession>
<dbReference type="Pfam" id="PF04308">
    <property type="entry name" value="RNaseH_like"/>
    <property type="match status" value="1"/>
</dbReference>
<dbReference type="EMBL" id="MGJI01000008">
    <property type="protein sequence ID" value="OGN05472.1"/>
    <property type="molecule type" value="Genomic_DNA"/>
</dbReference>
<dbReference type="InterPro" id="IPR007405">
    <property type="entry name" value="Phage_KVP40_Orf299"/>
</dbReference>
<comment type="caution">
    <text evidence="1">The sequence shown here is derived from an EMBL/GenBank/DDBJ whole genome shotgun (WGS) entry which is preliminary data.</text>
</comment>
<dbReference type="STRING" id="1802668.A2831_01360"/>
<evidence type="ECO:0000313" key="1">
    <source>
        <dbReference type="EMBL" id="OGN05472.1"/>
    </source>
</evidence>
<sequence>MISGSNQLEYFISPSRGKRDFLDAMSDIVEFVNEDASSKYAVVVGTDSEGTITPNGHAGLADFVSVVTVHRIGKHGRYFWKRIPDVKTFDRHDRMLKEAYYSLDLAQRVVGHLRTKLSDQLYDFEIHLDIGYNGPTKVMIQEIVGMITGNGFIARIKPESYAANKVADRHV</sequence>
<dbReference type="PANTHER" id="PTHR39961:SF1">
    <property type="entry name" value="DUF458 DOMAIN-CONTAINING PROTEIN"/>
    <property type="match status" value="1"/>
</dbReference>
<dbReference type="PANTHER" id="PTHR39961">
    <property type="entry name" value="HYPOTHETICAL CYTOSOLIC PROTEIN"/>
    <property type="match status" value="1"/>
</dbReference>
<reference evidence="1 2" key="1">
    <citation type="journal article" date="2016" name="Nat. Commun.">
        <title>Thousands of microbial genomes shed light on interconnected biogeochemical processes in an aquifer system.</title>
        <authorList>
            <person name="Anantharaman K."/>
            <person name="Brown C.T."/>
            <person name="Hug L.A."/>
            <person name="Sharon I."/>
            <person name="Castelle C.J."/>
            <person name="Probst A.J."/>
            <person name="Thomas B.C."/>
            <person name="Singh A."/>
            <person name="Wilkins M.J."/>
            <person name="Karaoz U."/>
            <person name="Brodie E.L."/>
            <person name="Williams K.H."/>
            <person name="Hubbard S.S."/>
            <person name="Banfield J.F."/>
        </authorList>
    </citation>
    <scope>NUCLEOTIDE SEQUENCE [LARGE SCALE GENOMIC DNA]</scope>
</reference>